<reference evidence="2 3" key="1">
    <citation type="journal article" date="2012" name="Nat. Genet.">
        <title>Plasmodium cynomolgi genome sequences provide insight into Plasmodium vivax and the monkey malaria clade.</title>
        <authorList>
            <person name="Tachibana S."/>
            <person name="Sullivan S.A."/>
            <person name="Kawai S."/>
            <person name="Nakamura S."/>
            <person name="Kim H.R."/>
            <person name="Goto N."/>
            <person name="Arisue N."/>
            <person name="Palacpac N.M.Q."/>
            <person name="Honma H."/>
            <person name="Yagi M."/>
            <person name="Tougan T."/>
            <person name="Katakai Y."/>
            <person name="Kaneko O."/>
            <person name="Mita T."/>
            <person name="Kita K."/>
            <person name="Yasutomi Y."/>
            <person name="Sutton P.L."/>
            <person name="Shakhbatyan R."/>
            <person name="Horii T."/>
            <person name="Yasunaga T."/>
            <person name="Barnwell J.W."/>
            <person name="Escalante A.A."/>
            <person name="Carlton J.M."/>
            <person name="Tanabe K."/>
        </authorList>
    </citation>
    <scope>NUCLEOTIDE SEQUENCE [LARGE SCALE GENOMIC DNA]</scope>
    <source>
        <strain evidence="2 3">B</strain>
    </source>
</reference>
<dbReference type="RefSeq" id="XP_004224263.1">
    <property type="nucleotide sequence ID" value="XM_004224215.1"/>
</dbReference>
<dbReference type="AlphaFoldDB" id="K6UEG6"/>
<dbReference type="VEuPathDB" id="PlasmoDB:PCYB_131910"/>
<dbReference type="KEGG" id="pcy:PCYB_131910"/>
<keyword evidence="3" id="KW-1185">Reference proteome</keyword>
<evidence type="ECO:0000313" key="3">
    <source>
        <dbReference type="Proteomes" id="UP000006319"/>
    </source>
</evidence>
<name>K6UEG6_PLACD</name>
<feature type="region of interest" description="Disordered" evidence="1">
    <location>
        <begin position="1"/>
        <end position="36"/>
    </location>
</feature>
<sequence length="341" mass="38982">MRVNQLDGEIAAIGERNSKEKRKNGKLVHEHDESKGYTELRRNSQVRKDLTSERYRIREDYTGYKQTFYQKGSQVETKMAGESNAKEDTWLKSPRNDTEHYNIMSSTETVMSSNDSVADMYETNYKFFAVRKSSLSEESPGSASDWQHNLKLDRIRSNQNDVFQEDRRIVRLPKPYRRSGPLNGKRRIEENALTEKRALAEKHALTEDAKEEKHKKDGHVVYVPNHAYLERSNGKVLEKNSISNFNPLVHVSTMHYYYNPCERQNCNDNHFSYDCPYDFQNGSFRYGCHPFCESHDSPSVEGIPTGGPLPLAISSLSVKMVLSADLAVNLAVNPAANSASD</sequence>
<evidence type="ECO:0000313" key="2">
    <source>
        <dbReference type="EMBL" id="GAB68316.1"/>
    </source>
</evidence>
<feature type="compositionally biased region" description="Basic and acidic residues" evidence="1">
    <location>
        <begin position="27"/>
        <end position="36"/>
    </location>
</feature>
<protein>
    <submittedName>
        <fullName evidence="2">Uncharacterized protein</fullName>
    </submittedName>
</protein>
<gene>
    <name evidence="2" type="ORF">PCYB_131910</name>
</gene>
<dbReference type="Proteomes" id="UP000006319">
    <property type="component" value="Chromosome 13"/>
</dbReference>
<dbReference type="GeneID" id="14694690"/>
<dbReference type="OrthoDB" id="372941at2759"/>
<accession>K6UEG6</accession>
<evidence type="ECO:0000256" key="1">
    <source>
        <dbReference type="SAM" id="MobiDB-lite"/>
    </source>
</evidence>
<organism evidence="2 3">
    <name type="scientific">Plasmodium cynomolgi (strain B)</name>
    <dbReference type="NCBI Taxonomy" id="1120755"/>
    <lineage>
        <taxon>Eukaryota</taxon>
        <taxon>Sar</taxon>
        <taxon>Alveolata</taxon>
        <taxon>Apicomplexa</taxon>
        <taxon>Aconoidasida</taxon>
        <taxon>Haemosporida</taxon>
        <taxon>Plasmodiidae</taxon>
        <taxon>Plasmodium</taxon>
        <taxon>Plasmodium (Plasmodium)</taxon>
    </lineage>
</organism>
<dbReference type="EMBL" id="DF157105">
    <property type="protein sequence ID" value="GAB68316.1"/>
    <property type="molecule type" value="Genomic_DNA"/>
</dbReference>
<proteinExistence type="predicted"/>
<dbReference type="PhylomeDB" id="K6UEG6"/>